<dbReference type="Proteomes" id="UP000198440">
    <property type="component" value="Unassembled WGS sequence"/>
</dbReference>
<accession>A0A239LBG7</accession>
<dbReference type="EMBL" id="FZON01000085">
    <property type="protein sequence ID" value="SNT27986.1"/>
    <property type="molecule type" value="Genomic_DNA"/>
</dbReference>
<reference evidence="1 2" key="1">
    <citation type="submission" date="2017-06" db="EMBL/GenBank/DDBJ databases">
        <authorList>
            <person name="Kim H.J."/>
            <person name="Triplett B.A."/>
        </authorList>
    </citation>
    <scope>NUCLEOTIDE SEQUENCE [LARGE SCALE GENOMIC DNA]</scope>
    <source>
        <strain evidence="1 2">DSM 11445</strain>
    </source>
</reference>
<organism evidence="1 2">
    <name type="scientific">Antarctobacter heliothermus</name>
    <dbReference type="NCBI Taxonomy" id="74033"/>
    <lineage>
        <taxon>Bacteria</taxon>
        <taxon>Pseudomonadati</taxon>
        <taxon>Pseudomonadota</taxon>
        <taxon>Alphaproteobacteria</taxon>
        <taxon>Rhodobacterales</taxon>
        <taxon>Roseobacteraceae</taxon>
        <taxon>Antarctobacter</taxon>
    </lineage>
</organism>
<proteinExistence type="predicted"/>
<dbReference type="AlphaFoldDB" id="A0A239LBG7"/>
<sequence>MAGNFAALMRRSITRLVLGAGGFGEAMSLLKDPAVEVWDRIKMGAAATGAAATAMFFDLKADAASAMQSAIESVVAFGNTAANTFQVAYEAIKAIWGLLPAAIGDLAFQVANSLIDGVEAMLNGVVSRINTFIGGINQGLEALGSERRISIIPDLELGQIENRFEGAATVATSAAQSAFDRAFKDNPLTASGSPRRPIQRLPPLTPIVGLHATWPRARVRRSPAGRPCVTLCRAALRVAQTR</sequence>
<evidence type="ECO:0000313" key="1">
    <source>
        <dbReference type="EMBL" id="SNT27986.1"/>
    </source>
</evidence>
<protein>
    <submittedName>
        <fullName evidence="1">Uncharacterized protein</fullName>
    </submittedName>
</protein>
<evidence type="ECO:0000313" key="2">
    <source>
        <dbReference type="Proteomes" id="UP000198440"/>
    </source>
</evidence>
<name>A0A239LBG7_9RHOB</name>
<gene>
    <name evidence="1" type="ORF">SAMN04488078_108514</name>
</gene>